<sequence length="329" mass="37088">MVVHFFCIDELAAIPEVTMVLAAYKSSEKRWKRATNENLLHDTALLDPRKLSKEQQSKVQRIGSWKWSTESEERPVLAFDDFGASHRGFCVIPNALDASTQLHFARACLNEFADEPHVTNMHLQNQQVSGIWRKARESHPRDPAQSSLLSKLCWAASGYHYDWTARRYYKESFSPVPELLQQLGDRCATACGMKLTAEAVIVNYYKTKSAMGGHLDDVEYTMDHPVVSLSLGSRCVFLMGGHTKNEPPLEILLRSGDIAIMGGASRTCYHGVARVFPTPFNIENEELDALLQNTGNCEDREDFEAVRTYLGSQRININVRQVFPTGFAK</sequence>
<dbReference type="GO" id="GO:0005737">
    <property type="term" value="C:cytoplasm"/>
    <property type="evidence" value="ECO:0007669"/>
    <property type="project" value="TreeGrafter"/>
</dbReference>
<dbReference type="GO" id="GO:0035515">
    <property type="term" value="F:oxidative RNA demethylase activity"/>
    <property type="evidence" value="ECO:0007669"/>
    <property type="project" value="TreeGrafter"/>
</dbReference>
<comment type="caution">
    <text evidence="7">The sequence shown here is derived from an EMBL/GenBank/DDBJ whole genome shotgun (WGS) entry which is preliminary data.</text>
</comment>
<dbReference type="InterPro" id="IPR005123">
    <property type="entry name" value="Oxoglu/Fe-dep_dioxygenase_dom"/>
</dbReference>
<evidence type="ECO:0000313" key="8">
    <source>
        <dbReference type="Proteomes" id="UP001259832"/>
    </source>
</evidence>
<name>A0AAD9LU01_9STRA</name>
<keyword evidence="3" id="KW-0560">Oxidoreductase</keyword>
<keyword evidence="4 5" id="KW-0408">Iron</keyword>
<dbReference type="PANTHER" id="PTHR16557:SF11">
    <property type="entry name" value="ALPHA-KETOGLUTARATE-DEPENDENT DIOXYGENASE ALKB"/>
    <property type="match status" value="1"/>
</dbReference>
<dbReference type="SUPFAM" id="SSF51197">
    <property type="entry name" value="Clavaminate synthase-like"/>
    <property type="match status" value="1"/>
</dbReference>
<dbReference type="InterPro" id="IPR027450">
    <property type="entry name" value="AlkB-like"/>
</dbReference>
<dbReference type="GO" id="GO:0035513">
    <property type="term" value="P:oxidative RNA demethylation"/>
    <property type="evidence" value="ECO:0007669"/>
    <property type="project" value="TreeGrafter"/>
</dbReference>
<dbReference type="InterPro" id="IPR037151">
    <property type="entry name" value="AlkB-like_sf"/>
</dbReference>
<keyword evidence="8" id="KW-1185">Reference proteome</keyword>
<dbReference type="GO" id="GO:0008198">
    <property type="term" value="F:ferrous iron binding"/>
    <property type="evidence" value="ECO:0007669"/>
    <property type="project" value="TreeGrafter"/>
</dbReference>
<reference evidence="7" key="1">
    <citation type="submission" date="2023-08" db="EMBL/GenBank/DDBJ databases">
        <title>Reference Genome Resource for the Citrus Pathogen Phytophthora citrophthora.</title>
        <authorList>
            <person name="Moller H."/>
            <person name="Coetzee B."/>
            <person name="Rose L.J."/>
            <person name="Van Niekerk J.M."/>
        </authorList>
    </citation>
    <scope>NUCLEOTIDE SEQUENCE</scope>
    <source>
        <strain evidence="7">STE-U-9442</strain>
    </source>
</reference>
<organism evidence="7 8">
    <name type="scientific">Phytophthora citrophthora</name>
    <dbReference type="NCBI Taxonomy" id="4793"/>
    <lineage>
        <taxon>Eukaryota</taxon>
        <taxon>Sar</taxon>
        <taxon>Stramenopiles</taxon>
        <taxon>Oomycota</taxon>
        <taxon>Peronosporomycetes</taxon>
        <taxon>Peronosporales</taxon>
        <taxon>Peronosporaceae</taxon>
        <taxon>Phytophthora</taxon>
    </lineage>
</organism>
<dbReference type="Gene3D" id="2.60.120.590">
    <property type="entry name" value="Alpha-ketoglutarate-dependent dioxygenase AlkB-like"/>
    <property type="match status" value="1"/>
</dbReference>
<dbReference type="PANTHER" id="PTHR16557">
    <property type="entry name" value="ALKYLATED DNA REPAIR PROTEIN ALKB-RELATED"/>
    <property type="match status" value="1"/>
</dbReference>
<evidence type="ECO:0000256" key="1">
    <source>
        <dbReference type="ARBA" id="ARBA00022723"/>
    </source>
</evidence>
<dbReference type="Pfam" id="PF13532">
    <property type="entry name" value="2OG-FeII_Oxy_2"/>
    <property type="match status" value="1"/>
</dbReference>
<proteinExistence type="predicted"/>
<dbReference type="Proteomes" id="UP001259832">
    <property type="component" value="Unassembled WGS sequence"/>
</dbReference>
<dbReference type="GO" id="GO:0035516">
    <property type="term" value="F:broad specificity oxidative DNA demethylase activity"/>
    <property type="evidence" value="ECO:0007669"/>
    <property type="project" value="TreeGrafter"/>
</dbReference>
<keyword evidence="1 5" id="KW-0479">Metal-binding</keyword>
<dbReference type="PROSITE" id="PS51471">
    <property type="entry name" value="FE2OG_OXY"/>
    <property type="match status" value="1"/>
</dbReference>
<feature type="binding site" evidence="5">
    <location>
        <position position="216"/>
    </location>
    <ligand>
        <name>Fe cation</name>
        <dbReference type="ChEBI" id="CHEBI:24875"/>
        <note>catalytic</note>
    </ligand>
</feature>
<keyword evidence="2 7" id="KW-0223">Dioxygenase</keyword>
<dbReference type="InterPro" id="IPR004574">
    <property type="entry name" value="Alkb"/>
</dbReference>
<evidence type="ECO:0000256" key="3">
    <source>
        <dbReference type="ARBA" id="ARBA00023002"/>
    </source>
</evidence>
<evidence type="ECO:0000259" key="6">
    <source>
        <dbReference type="PROSITE" id="PS51471"/>
    </source>
</evidence>
<dbReference type="AlphaFoldDB" id="A0AAD9LU01"/>
<evidence type="ECO:0000256" key="4">
    <source>
        <dbReference type="ARBA" id="ARBA00023004"/>
    </source>
</evidence>
<accession>A0AAD9LU01</accession>
<protein>
    <submittedName>
        <fullName evidence="7">Nucleic acid dioxygenase ALKBH1</fullName>
    </submittedName>
</protein>
<evidence type="ECO:0000256" key="2">
    <source>
        <dbReference type="ARBA" id="ARBA00022964"/>
    </source>
</evidence>
<evidence type="ECO:0000256" key="5">
    <source>
        <dbReference type="PIRSR" id="PIRSR604574-2"/>
    </source>
</evidence>
<feature type="binding site" evidence="5">
    <location>
        <position position="270"/>
    </location>
    <ligand>
        <name>Fe cation</name>
        <dbReference type="ChEBI" id="CHEBI:24875"/>
        <note>catalytic</note>
    </ligand>
</feature>
<evidence type="ECO:0000313" key="7">
    <source>
        <dbReference type="EMBL" id="KAK1946927.1"/>
    </source>
</evidence>
<comment type="cofactor">
    <cofactor evidence="5">
        <name>Fe(2+)</name>
        <dbReference type="ChEBI" id="CHEBI:29033"/>
    </cofactor>
    <text evidence="5">Binds 1 Fe(2+) ion per subunit.</text>
</comment>
<feature type="binding site" evidence="5">
    <location>
        <position position="214"/>
    </location>
    <ligand>
        <name>Fe cation</name>
        <dbReference type="ChEBI" id="CHEBI:24875"/>
        <note>catalytic</note>
    </ligand>
</feature>
<feature type="domain" description="Fe2OG dioxygenase" evidence="6">
    <location>
        <begin position="196"/>
        <end position="323"/>
    </location>
</feature>
<gene>
    <name evidence="7" type="ORF">P3T76_000937</name>
</gene>
<dbReference type="EMBL" id="JASMQC010000002">
    <property type="protein sequence ID" value="KAK1946927.1"/>
    <property type="molecule type" value="Genomic_DNA"/>
</dbReference>